<keyword evidence="7" id="KW-1185">Reference proteome</keyword>
<protein>
    <recommendedName>
        <fullName evidence="5">Solute-binding protein family 3/N-terminal domain-containing protein</fullName>
    </recommendedName>
</protein>
<dbReference type="GO" id="GO:0005576">
    <property type="term" value="C:extracellular region"/>
    <property type="evidence" value="ECO:0007669"/>
    <property type="project" value="TreeGrafter"/>
</dbReference>
<proteinExistence type="inferred from homology"/>
<dbReference type="Proteomes" id="UP000399805">
    <property type="component" value="Unassembled WGS sequence"/>
</dbReference>
<dbReference type="GO" id="GO:0030288">
    <property type="term" value="C:outer membrane-bounded periplasmic space"/>
    <property type="evidence" value="ECO:0007669"/>
    <property type="project" value="TreeGrafter"/>
</dbReference>
<dbReference type="InterPro" id="IPR001638">
    <property type="entry name" value="Solute-binding_3/MltF_N"/>
</dbReference>
<evidence type="ECO:0000256" key="2">
    <source>
        <dbReference type="ARBA" id="ARBA00022448"/>
    </source>
</evidence>
<dbReference type="AlphaFoldDB" id="A0A6I8LIC0"/>
<evidence type="ECO:0000259" key="5">
    <source>
        <dbReference type="SMART" id="SM00062"/>
    </source>
</evidence>
<dbReference type="GO" id="GO:0006865">
    <property type="term" value="P:amino acid transport"/>
    <property type="evidence" value="ECO:0007669"/>
    <property type="project" value="TreeGrafter"/>
</dbReference>
<dbReference type="EMBL" id="CABVGP010000001">
    <property type="protein sequence ID" value="VVJ17274.1"/>
    <property type="molecule type" value="Genomic_DNA"/>
</dbReference>
<dbReference type="SMART" id="SM00062">
    <property type="entry name" value="PBPb"/>
    <property type="match status" value="1"/>
</dbReference>
<reference evidence="6 7" key="1">
    <citation type="submission" date="2019-09" db="EMBL/GenBank/DDBJ databases">
        <authorList>
            <person name="Leyn A S."/>
        </authorList>
    </citation>
    <scope>NUCLEOTIDE SEQUENCE [LARGE SCALE GENOMIC DNA]</scope>
    <source>
        <strain evidence="6">AA231_1</strain>
    </source>
</reference>
<evidence type="ECO:0000313" key="7">
    <source>
        <dbReference type="Proteomes" id="UP000399805"/>
    </source>
</evidence>
<dbReference type="Pfam" id="PF00497">
    <property type="entry name" value="SBP_bac_3"/>
    <property type="match status" value="1"/>
</dbReference>
<dbReference type="SUPFAM" id="SSF53850">
    <property type="entry name" value="Periplasmic binding protein-like II"/>
    <property type="match status" value="1"/>
</dbReference>
<dbReference type="Gene3D" id="3.40.190.10">
    <property type="entry name" value="Periplasmic binding protein-like II"/>
    <property type="match status" value="2"/>
</dbReference>
<name>A0A6I8LIC0_9PSEU</name>
<evidence type="ECO:0000256" key="4">
    <source>
        <dbReference type="SAM" id="SignalP"/>
    </source>
</evidence>
<keyword evidence="2" id="KW-0813">Transport</keyword>
<accession>A0A6I8LIC0</accession>
<evidence type="ECO:0000313" key="6">
    <source>
        <dbReference type="EMBL" id="VVJ17274.1"/>
    </source>
</evidence>
<evidence type="ECO:0000256" key="1">
    <source>
        <dbReference type="ARBA" id="ARBA00010333"/>
    </source>
</evidence>
<sequence>MHKRSLALTSAVLAIAAATTTAAITLHPGSAPDPTQTAAARPSAAPLVAVSGPELWPVAGKTLRVGFNGEIPGWSYPGTDPKGFDVDLADYLAEQFHFTVVPVALTPYDREGALLRGDVDLVIANYSMDGTSTTDPTKNRRDLIDFAGPYFVDRSGQMVDRDKLAAITGQTRLLDSEHTCVTKGTTAADKLGARAKDTLAECLDPFLDVDDRQFDAVETDEAILLSVANFKKAKVDPAYWDNGSLVNPKEFYGVGMRKSDSKACIQFTTKIQEFVNSATWQASYDALHIETTIPHRPERTDHAYC</sequence>
<organism evidence="6 7">
    <name type="scientific">Amycolatopsis camponoti</name>
    <dbReference type="NCBI Taxonomy" id="2606593"/>
    <lineage>
        <taxon>Bacteria</taxon>
        <taxon>Bacillati</taxon>
        <taxon>Actinomycetota</taxon>
        <taxon>Actinomycetes</taxon>
        <taxon>Pseudonocardiales</taxon>
        <taxon>Pseudonocardiaceae</taxon>
        <taxon>Amycolatopsis</taxon>
    </lineage>
</organism>
<keyword evidence="3 4" id="KW-0732">Signal</keyword>
<feature type="signal peptide" evidence="4">
    <location>
        <begin position="1"/>
        <end position="22"/>
    </location>
</feature>
<dbReference type="RefSeq" id="WP_155542474.1">
    <property type="nucleotide sequence ID" value="NZ_CABVGP010000001.1"/>
</dbReference>
<gene>
    <name evidence="6" type="ORF">AA23TX_02295</name>
</gene>
<feature type="domain" description="Solute-binding protein family 3/N-terminal" evidence="5">
    <location>
        <begin position="62"/>
        <end position="293"/>
    </location>
</feature>
<evidence type="ECO:0000256" key="3">
    <source>
        <dbReference type="ARBA" id="ARBA00022729"/>
    </source>
</evidence>
<comment type="similarity">
    <text evidence="1">Belongs to the bacterial solute-binding protein 3 family.</text>
</comment>
<dbReference type="InterPro" id="IPR051455">
    <property type="entry name" value="Bact_solute-bind_prot3"/>
</dbReference>
<feature type="chain" id="PRO_5038948679" description="Solute-binding protein family 3/N-terminal domain-containing protein" evidence="4">
    <location>
        <begin position="23"/>
        <end position="305"/>
    </location>
</feature>
<dbReference type="PANTHER" id="PTHR30085">
    <property type="entry name" value="AMINO ACID ABC TRANSPORTER PERMEASE"/>
    <property type="match status" value="1"/>
</dbReference>
<dbReference type="PANTHER" id="PTHR30085:SF6">
    <property type="entry name" value="ABC TRANSPORTER GLUTAMINE-BINDING PROTEIN GLNH"/>
    <property type="match status" value="1"/>
</dbReference>